<dbReference type="AlphaFoldDB" id="A0A8H3UFL6"/>
<keyword evidence="6" id="KW-1185">Reference proteome</keyword>
<dbReference type="InterPro" id="IPR051540">
    <property type="entry name" value="S-2-haloacid_dehalogenase"/>
</dbReference>
<reference evidence="3 6" key="1">
    <citation type="submission" date="2019-07" db="EMBL/GenBank/DDBJ databases">
        <title>Venturia inaequalis Genome Resource.</title>
        <authorList>
            <person name="Lichtner F.J."/>
        </authorList>
    </citation>
    <scope>NUCLEOTIDE SEQUENCE [LARGE SCALE GENOMIC DNA]</scope>
    <source>
        <strain evidence="4 5">120213</strain>
        <strain evidence="3 6">DMI_063113</strain>
    </source>
</reference>
<dbReference type="Proteomes" id="UP000447873">
    <property type="component" value="Unassembled WGS sequence"/>
</dbReference>
<dbReference type="InterPro" id="IPR023214">
    <property type="entry name" value="HAD_sf"/>
</dbReference>
<name>A0A8H3UFL6_VENIN</name>
<protein>
    <recommendedName>
        <fullName evidence="7">2-haloalkanoic acid dehalogenase</fullName>
    </recommendedName>
</protein>
<dbReference type="PANTHER" id="PTHR43316">
    <property type="entry name" value="HYDROLASE, HALOACID DELAHOGENASE-RELATED"/>
    <property type="match status" value="1"/>
</dbReference>
<feature type="compositionally biased region" description="Low complexity" evidence="2">
    <location>
        <begin position="315"/>
        <end position="325"/>
    </location>
</feature>
<dbReference type="EMBL" id="WNWS01000100">
    <property type="protein sequence ID" value="KAE9980638.1"/>
    <property type="molecule type" value="Genomic_DNA"/>
</dbReference>
<evidence type="ECO:0000256" key="2">
    <source>
        <dbReference type="SAM" id="MobiDB-lite"/>
    </source>
</evidence>
<accession>A0A8H3UFL6</accession>
<dbReference type="SFLD" id="SFLDG01129">
    <property type="entry name" value="C1.5:_HAD__Beta-PGM__Phosphata"/>
    <property type="match status" value="1"/>
</dbReference>
<gene>
    <name evidence="3" type="ORF">EG327_010767</name>
    <name evidence="4" type="ORF">EG328_000183</name>
</gene>
<feature type="region of interest" description="Disordered" evidence="2">
    <location>
        <begin position="288"/>
        <end position="362"/>
    </location>
</feature>
<dbReference type="InterPro" id="IPR023198">
    <property type="entry name" value="PGP-like_dom2"/>
</dbReference>
<dbReference type="Proteomes" id="UP000490939">
    <property type="component" value="Unassembled WGS sequence"/>
</dbReference>
<dbReference type="SFLD" id="SFLDS00003">
    <property type="entry name" value="Haloacid_Dehalogenase"/>
    <property type="match status" value="1"/>
</dbReference>
<dbReference type="PRINTS" id="PR00413">
    <property type="entry name" value="HADHALOGNASE"/>
</dbReference>
<proteinExistence type="predicted"/>
<dbReference type="EMBL" id="WNWR01000792">
    <property type="protein sequence ID" value="KAE9969110.1"/>
    <property type="molecule type" value="Genomic_DNA"/>
</dbReference>
<sequence length="362" mass="40478">MSSPNKHVVFDVVGTCISYENFFEAIESRLGPKLKTHFVNSRLLGYAWIEASEKEYTYLSLSGKYVPFFSILGSIFYRTLGKAGIAEPRELATDADLEFLLTAFRGLKAQEGLVECFDKLRKAGFTVWALTAGDTKRVSGYLEAAGASLPGENFVSCDTIGVGKPHPDCYKYVLDKFDKEGLDVWFAAAHMWDASAARRCGFKGAWASFWEKEACLDIFGEMEVQAMDLPGLADGIVGYAAKKKRQQERELLAEEKDITTDNGNDEASRIQQKATFRDEDELATFEVQHQQEVEEDAEEPEERRITGTPELDVGSSSSSIVPYSSAENEYTLTKRLDMEEQTGGRLPKSYFKQSTRNSHGIF</sequence>
<keyword evidence="1" id="KW-0378">Hydrolase</keyword>
<dbReference type="PANTHER" id="PTHR43316:SF4">
    <property type="entry name" value="ACID DEHALOGENASE, PUTATIVE (AFU_ORTHOLOGUE AFUA_8G05870)-RELATED"/>
    <property type="match status" value="1"/>
</dbReference>
<dbReference type="InterPro" id="IPR006439">
    <property type="entry name" value="HAD-SF_hydro_IA"/>
</dbReference>
<comment type="caution">
    <text evidence="3">The sequence shown here is derived from an EMBL/GenBank/DDBJ whole genome shotgun (WGS) entry which is preliminary data.</text>
</comment>
<evidence type="ECO:0000313" key="5">
    <source>
        <dbReference type="Proteomes" id="UP000447873"/>
    </source>
</evidence>
<dbReference type="GO" id="GO:0016791">
    <property type="term" value="F:phosphatase activity"/>
    <property type="evidence" value="ECO:0007669"/>
    <property type="project" value="UniProtKB-ARBA"/>
</dbReference>
<dbReference type="Gene3D" id="3.40.50.1000">
    <property type="entry name" value="HAD superfamily/HAD-like"/>
    <property type="match status" value="1"/>
</dbReference>
<dbReference type="Gene3D" id="1.10.150.240">
    <property type="entry name" value="Putative phosphatase, domain 2"/>
    <property type="match status" value="1"/>
</dbReference>
<evidence type="ECO:0000313" key="3">
    <source>
        <dbReference type="EMBL" id="KAE9969110.1"/>
    </source>
</evidence>
<evidence type="ECO:0000313" key="4">
    <source>
        <dbReference type="EMBL" id="KAE9980638.1"/>
    </source>
</evidence>
<dbReference type="InterPro" id="IPR036412">
    <property type="entry name" value="HAD-like_sf"/>
</dbReference>
<evidence type="ECO:0000256" key="1">
    <source>
        <dbReference type="ARBA" id="ARBA00022801"/>
    </source>
</evidence>
<dbReference type="Pfam" id="PF00702">
    <property type="entry name" value="Hydrolase"/>
    <property type="match status" value="1"/>
</dbReference>
<evidence type="ECO:0000313" key="6">
    <source>
        <dbReference type="Proteomes" id="UP000490939"/>
    </source>
</evidence>
<dbReference type="SUPFAM" id="SSF56784">
    <property type="entry name" value="HAD-like"/>
    <property type="match status" value="1"/>
</dbReference>
<organism evidence="3 6">
    <name type="scientific">Venturia inaequalis</name>
    <name type="common">Apple scab fungus</name>
    <dbReference type="NCBI Taxonomy" id="5025"/>
    <lineage>
        <taxon>Eukaryota</taxon>
        <taxon>Fungi</taxon>
        <taxon>Dikarya</taxon>
        <taxon>Ascomycota</taxon>
        <taxon>Pezizomycotina</taxon>
        <taxon>Dothideomycetes</taxon>
        <taxon>Pleosporomycetidae</taxon>
        <taxon>Venturiales</taxon>
        <taxon>Venturiaceae</taxon>
        <taxon>Venturia</taxon>
    </lineage>
</organism>
<feature type="compositionally biased region" description="Polar residues" evidence="2">
    <location>
        <begin position="351"/>
        <end position="362"/>
    </location>
</feature>
<evidence type="ECO:0008006" key="7">
    <source>
        <dbReference type="Google" id="ProtNLM"/>
    </source>
</evidence>